<dbReference type="Proteomes" id="UP000296822">
    <property type="component" value="Chromosome"/>
</dbReference>
<feature type="region of interest" description="Disordered" evidence="1">
    <location>
        <begin position="1"/>
        <end position="76"/>
    </location>
</feature>
<proteinExistence type="predicted"/>
<sequence>MVPTSPSTVSIVNARVGLPEKTSSPQLERFPGPGKEQADEDGGDRERRGPDGDGYRSNRASSSVFAPDHHPDGVPLRWESVRWPAGRPFDLAAGWRTPNQ</sequence>
<evidence type="ECO:0000313" key="3">
    <source>
        <dbReference type="Proteomes" id="UP000296822"/>
    </source>
</evidence>
<dbReference type="EMBL" id="CP031305">
    <property type="protein sequence ID" value="QCC54611.1"/>
    <property type="molecule type" value="Genomic_DNA"/>
</dbReference>
<evidence type="ECO:0000313" key="2">
    <source>
        <dbReference type="EMBL" id="QCC54611.1"/>
    </source>
</evidence>
<feature type="compositionally biased region" description="Basic and acidic residues" evidence="1">
    <location>
        <begin position="44"/>
        <end position="56"/>
    </location>
</feature>
<dbReference type="KEGG" id="nbg:DV706_09105"/>
<evidence type="ECO:0000256" key="1">
    <source>
        <dbReference type="SAM" id="MobiDB-lite"/>
    </source>
</evidence>
<dbReference type="AlphaFoldDB" id="A0A4D6HLY5"/>
<accession>A0A4D6HLY5</accession>
<protein>
    <submittedName>
        <fullName evidence="2">Uncharacterized protein</fullName>
    </submittedName>
</protein>
<name>A0A4D6HLY5_9EURY</name>
<gene>
    <name evidence="2" type="ORF">DV706_09105</name>
</gene>
<organism evidence="2 3">
    <name type="scientific">Natronorubrum bangense</name>
    <dbReference type="NCBI Taxonomy" id="61858"/>
    <lineage>
        <taxon>Archaea</taxon>
        <taxon>Methanobacteriati</taxon>
        <taxon>Methanobacteriota</taxon>
        <taxon>Stenosarchaea group</taxon>
        <taxon>Halobacteria</taxon>
        <taxon>Halobacteriales</taxon>
        <taxon>Natrialbaceae</taxon>
        <taxon>Natronorubrum</taxon>
    </lineage>
</organism>
<feature type="compositionally biased region" description="Polar residues" evidence="1">
    <location>
        <begin position="1"/>
        <end position="11"/>
    </location>
</feature>
<reference evidence="2 3" key="1">
    <citation type="journal article" date="2019" name="Nat. Commun.">
        <title>A new type of DNA phosphorothioation-based antiviral system in archaea.</title>
        <authorList>
            <person name="Xiong L."/>
            <person name="Liu S."/>
            <person name="Chen S."/>
            <person name="Xiao Y."/>
            <person name="Zhu B."/>
            <person name="Gao Y."/>
            <person name="Zhang Y."/>
            <person name="Chen B."/>
            <person name="Luo J."/>
            <person name="Deng Z."/>
            <person name="Chen X."/>
            <person name="Wang L."/>
            <person name="Chen S."/>
        </authorList>
    </citation>
    <scope>NUCLEOTIDE SEQUENCE [LARGE SCALE GENOMIC DNA]</scope>
    <source>
        <strain evidence="2 3">JCM 10635</strain>
    </source>
</reference>